<dbReference type="EMBL" id="FNKY01000001">
    <property type="protein sequence ID" value="SDQ72064.1"/>
    <property type="molecule type" value="Genomic_DNA"/>
</dbReference>
<gene>
    <name evidence="2" type="ORF">SAMN05216402_2008</name>
</gene>
<evidence type="ECO:0000313" key="3">
    <source>
        <dbReference type="Proteomes" id="UP000183471"/>
    </source>
</evidence>
<dbReference type="GO" id="GO:0032259">
    <property type="term" value="P:methylation"/>
    <property type="evidence" value="ECO:0007669"/>
    <property type="project" value="UniProtKB-KW"/>
</dbReference>
<keyword evidence="3" id="KW-1185">Reference proteome</keyword>
<proteinExistence type="predicted"/>
<evidence type="ECO:0000313" key="2">
    <source>
        <dbReference type="EMBL" id="SDQ72064.1"/>
    </source>
</evidence>
<dbReference type="PANTHER" id="PTHR43591">
    <property type="entry name" value="METHYLTRANSFERASE"/>
    <property type="match status" value="1"/>
</dbReference>
<dbReference type="InterPro" id="IPR013216">
    <property type="entry name" value="Methyltransf_11"/>
</dbReference>
<keyword evidence="2" id="KW-0489">Methyltransferase</keyword>
<protein>
    <submittedName>
        <fullName evidence="2">Methyltransferase domain-containing protein</fullName>
    </submittedName>
</protein>
<comment type="caution">
    <text evidence="2">The sequence shown here is derived from an EMBL/GenBank/DDBJ whole genome shotgun (WGS) entry which is preliminary data.</text>
</comment>
<dbReference type="SUPFAM" id="SSF53335">
    <property type="entry name" value="S-adenosyl-L-methionine-dependent methyltransferases"/>
    <property type="match status" value="1"/>
</dbReference>
<name>A0ABY0TJS8_9PROT</name>
<organism evidence="2 3">
    <name type="scientific">Nitrosospira multiformis</name>
    <dbReference type="NCBI Taxonomy" id="1231"/>
    <lineage>
        <taxon>Bacteria</taxon>
        <taxon>Pseudomonadati</taxon>
        <taxon>Pseudomonadota</taxon>
        <taxon>Betaproteobacteria</taxon>
        <taxon>Nitrosomonadales</taxon>
        <taxon>Nitrosomonadaceae</taxon>
        <taxon>Nitrosospira</taxon>
    </lineage>
</organism>
<dbReference type="Proteomes" id="UP000183471">
    <property type="component" value="Unassembled WGS sequence"/>
</dbReference>
<feature type="domain" description="Methyltransferase type 11" evidence="1">
    <location>
        <begin position="47"/>
        <end position="142"/>
    </location>
</feature>
<accession>A0ABY0TJS8</accession>
<dbReference type="Gene3D" id="3.40.50.150">
    <property type="entry name" value="Vaccinia Virus protein VP39"/>
    <property type="match status" value="1"/>
</dbReference>
<dbReference type="GO" id="GO:0008168">
    <property type="term" value="F:methyltransferase activity"/>
    <property type="evidence" value="ECO:0007669"/>
    <property type="project" value="UniProtKB-KW"/>
</dbReference>
<dbReference type="CDD" id="cd02440">
    <property type="entry name" value="AdoMet_MTases"/>
    <property type="match status" value="1"/>
</dbReference>
<dbReference type="InterPro" id="IPR029063">
    <property type="entry name" value="SAM-dependent_MTases_sf"/>
</dbReference>
<dbReference type="Pfam" id="PF08241">
    <property type="entry name" value="Methyltransf_11"/>
    <property type="match status" value="1"/>
</dbReference>
<sequence>MICNPNRTIIERFPPLQAIPSAELPGHSASIQMLIEMSGVHATDTVLDVACGPGLVACEFAAHARFVTGMDITSRMIAAARERQAEKQLHNLAWQIGDVSLLPFSSNSFDIVLARYSFHHFEKPEMVLSEMIRVCKPGGRVLVADVVMPSDKAESYNQLEKIRDPSHVKALEISEIVRLIHNSRLLDLKIQQHKVEGEVEQQLNISSPAPGDADKIRRLFRSDIDKDHLGINVHLEGEAMRFAIPIVVLAGTKARCLYGLKRPPVAIPDPSFAG</sequence>
<keyword evidence="2" id="KW-0808">Transferase</keyword>
<evidence type="ECO:0000259" key="1">
    <source>
        <dbReference type="Pfam" id="PF08241"/>
    </source>
</evidence>
<reference evidence="2 3" key="1">
    <citation type="submission" date="2016-10" db="EMBL/GenBank/DDBJ databases">
        <authorList>
            <person name="Varghese N."/>
            <person name="Submissions S."/>
        </authorList>
    </citation>
    <scope>NUCLEOTIDE SEQUENCE [LARGE SCALE GENOMIC DNA]</scope>
    <source>
        <strain evidence="2 3">Nl1</strain>
    </source>
</reference>